<dbReference type="RefSeq" id="WP_093884461.1">
    <property type="nucleotide sequence ID" value="NZ_FOBS01000029.1"/>
</dbReference>
<evidence type="ECO:0000313" key="1">
    <source>
        <dbReference type="EMBL" id="SEM64225.1"/>
    </source>
</evidence>
<gene>
    <name evidence="1" type="ORF">SAMN04489760_12924</name>
</gene>
<sequence>MHKEEKIIDLILTMIEQSNDRMKRLNQKDQDGYGPEIEYIKLEQKEFEMQIKLLERVVKDFKRGKGIIEIDPESLRVAE</sequence>
<accession>A0A1H8A0F9</accession>
<proteinExistence type="predicted"/>
<evidence type="ECO:0000313" key="2">
    <source>
        <dbReference type="Proteomes" id="UP000198744"/>
    </source>
</evidence>
<dbReference type="AlphaFoldDB" id="A0A1H8A0F9"/>
<keyword evidence="2" id="KW-1185">Reference proteome</keyword>
<dbReference type="EMBL" id="FOBS01000029">
    <property type="protein sequence ID" value="SEM64225.1"/>
    <property type="molecule type" value="Genomic_DNA"/>
</dbReference>
<organism evidence="1 2">
    <name type="scientific">Syntrophus gentianae</name>
    <dbReference type="NCBI Taxonomy" id="43775"/>
    <lineage>
        <taxon>Bacteria</taxon>
        <taxon>Pseudomonadati</taxon>
        <taxon>Thermodesulfobacteriota</taxon>
        <taxon>Syntrophia</taxon>
        <taxon>Syntrophales</taxon>
        <taxon>Syntrophaceae</taxon>
        <taxon>Syntrophus</taxon>
    </lineage>
</organism>
<protein>
    <submittedName>
        <fullName evidence="1">Uncharacterized protein</fullName>
    </submittedName>
</protein>
<name>A0A1H8A0F9_9BACT</name>
<reference evidence="1 2" key="1">
    <citation type="submission" date="2016-10" db="EMBL/GenBank/DDBJ databases">
        <authorList>
            <person name="de Groot N.N."/>
        </authorList>
    </citation>
    <scope>NUCLEOTIDE SEQUENCE [LARGE SCALE GENOMIC DNA]</scope>
    <source>
        <strain evidence="1 2">DSM 8423</strain>
    </source>
</reference>
<dbReference type="Proteomes" id="UP000198744">
    <property type="component" value="Unassembled WGS sequence"/>
</dbReference>